<dbReference type="InterPro" id="IPR011037">
    <property type="entry name" value="Pyrv_Knase-like_insert_dom_sf"/>
</dbReference>
<feature type="domain" description="Pyruvate kinase C-terminal" evidence="16">
    <location>
        <begin position="387"/>
        <end position="498"/>
    </location>
</feature>
<dbReference type="NCBIfam" id="NF004978">
    <property type="entry name" value="PRK06354.1"/>
    <property type="match status" value="1"/>
</dbReference>
<dbReference type="NCBIfam" id="NF004491">
    <property type="entry name" value="PRK05826.1"/>
    <property type="match status" value="1"/>
</dbReference>
<dbReference type="Pfam" id="PF02887">
    <property type="entry name" value="PK_C"/>
    <property type="match status" value="1"/>
</dbReference>
<evidence type="ECO:0000259" key="16">
    <source>
        <dbReference type="Pfam" id="PF02887"/>
    </source>
</evidence>
<evidence type="ECO:0000256" key="9">
    <source>
        <dbReference type="ARBA" id="ARBA00022840"/>
    </source>
</evidence>
<comment type="caution">
    <text evidence="17">The sequence shown here is derived from an EMBL/GenBank/DDBJ whole genome shotgun (WGS) entry which is preliminary data.</text>
</comment>
<keyword evidence="10 14" id="KW-0460">Magnesium</keyword>
<evidence type="ECO:0000256" key="1">
    <source>
        <dbReference type="ARBA" id="ARBA00001958"/>
    </source>
</evidence>
<dbReference type="SUPFAM" id="SSF50800">
    <property type="entry name" value="PK beta-barrel domain-like"/>
    <property type="match status" value="1"/>
</dbReference>
<evidence type="ECO:0000256" key="6">
    <source>
        <dbReference type="ARBA" id="ARBA00022723"/>
    </source>
</evidence>
<evidence type="ECO:0000313" key="17">
    <source>
        <dbReference type="EMBL" id="MDG3002545.1"/>
    </source>
</evidence>
<keyword evidence="9" id="KW-0067">ATP-binding</keyword>
<organism evidence="17 18">
    <name type="scientific">Paludisphaera mucosa</name>
    <dbReference type="NCBI Taxonomy" id="3030827"/>
    <lineage>
        <taxon>Bacteria</taxon>
        <taxon>Pseudomonadati</taxon>
        <taxon>Planctomycetota</taxon>
        <taxon>Planctomycetia</taxon>
        <taxon>Isosphaerales</taxon>
        <taxon>Isosphaeraceae</taxon>
        <taxon>Paludisphaera</taxon>
    </lineage>
</organism>
<dbReference type="RefSeq" id="WP_277858909.1">
    <property type="nucleotide sequence ID" value="NZ_JARRAG010000001.1"/>
</dbReference>
<keyword evidence="11 14" id="KW-0324">Glycolysis</keyword>
<dbReference type="NCBIfam" id="TIGR01064">
    <property type="entry name" value="pyruv_kin"/>
    <property type="match status" value="1"/>
</dbReference>
<sequence>MSGNQVEPLGKVRTKIVATLGPASRDPAMLRRLVEAGVDVFRLNFSHGTHDEHSATFRDIQDVSREMGRQVAVLQDLCGPKIRLGTIAGDVVACDLDSEFVLTTHPTSADDPHQLTCTYKELADDLEVGQAVLFADGTVGMTVQEKKPGWARMKVTLPGRIRSNQGINVPGAALSVSALTPKDLADLEWTAKHEVSYVGLSFVRHAADVTRLRAELEARGSRARIIAKIEKPQAVANLDSIVAEADGVMVARGDLGVEIDVAKVPAVQKKIIETCHKARVPVITATQMLNSMESSSRPTRAEASDVFNAVLDGSDAVMLSGETAIGSYPVEAVSIMSQIAHEAEGLLFSRIESGVGSWPMTAETCANCPCGPTGAVSRAGQVLPITEAVVEAASHVAAKLRAALMVVATHSGRTALALSKQRTATPTLALTDDEEVARSMALYWGVTPLHIPELFDTGQVLAFADEWCRRHDLIDTGDRLVVVRGVIPDNPSHNAILVHEVE</sequence>
<comment type="similarity">
    <text evidence="3 14">Belongs to the pyruvate kinase family.</text>
</comment>
<evidence type="ECO:0000256" key="8">
    <source>
        <dbReference type="ARBA" id="ARBA00022777"/>
    </source>
</evidence>
<evidence type="ECO:0000313" key="18">
    <source>
        <dbReference type="Proteomes" id="UP001216907"/>
    </source>
</evidence>
<keyword evidence="7" id="KW-0547">Nucleotide-binding</keyword>
<keyword evidence="12 17" id="KW-0670">Pyruvate</keyword>
<dbReference type="Gene3D" id="3.40.1380.20">
    <property type="entry name" value="Pyruvate kinase, C-terminal domain"/>
    <property type="match status" value="1"/>
</dbReference>
<keyword evidence="8 14" id="KW-0418">Kinase</keyword>
<dbReference type="GO" id="GO:0004743">
    <property type="term" value="F:pyruvate kinase activity"/>
    <property type="evidence" value="ECO:0007669"/>
    <property type="project" value="UniProtKB-EC"/>
</dbReference>
<protein>
    <recommendedName>
        <fullName evidence="4 13">Pyruvate kinase</fullName>
        <ecNumber evidence="4 13">2.7.1.40</ecNumber>
    </recommendedName>
</protein>
<dbReference type="PROSITE" id="PS00110">
    <property type="entry name" value="PYRUVATE_KINASE"/>
    <property type="match status" value="1"/>
</dbReference>
<keyword evidence="6" id="KW-0479">Metal-binding</keyword>
<feature type="domain" description="Pyruvate kinase barrel" evidence="15">
    <location>
        <begin position="13"/>
        <end position="333"/>
    </location>
</feature>
<dbReference type="PANTHER" id="PTHR11817">
    <property type="entry name" value="PYRUVATE KINASE"/>
    <property type="match status" value="1"/>
</dbReference>
<evidence type="ECO:0000256" key="11">
    <source>
        <dbReference type="ARBA" id="ARBA00023152"/>
    </source>
</evidence>
<evidence type="ECO:0000256" key="13">
    <source>
        <dbReference type="NCBIfam" id="TIGR01064"/>
    </source>
</evidence>
<dbReference type="EC" id="2.7.1.40" evidence="4 13"/>
<dbReference type="GO" id="GO:0016301">
    <property type="term" value="F:kinase activity"/>
    <property type="evidence" value="ECO:0007669"/>
    <property type="project" value="UniProtKB-KW"/>
</dbReference>
<evidence type="ECO:0000256" key="12">
    <source>
        <dbReference type="ARBA" id="ARBA00023317"/>
    </source>
</evidence>
<evidence type="ECO:0000256" key="3">
    <source>
        <dbReference type="ARBA" id="ARBA00008663"/>
    </source>
</evidence>
<reference evidence="17 18" key="1">
    <citation type="submission" date="2023-03" db="EMBL/GenBank/DDBJ databases">
        <title>Paludisphaera mucosa sp. nov. a novel planctomycete from northern fen.</title>
        <authorList>
            <person name="Ivanova A."/>
        </authorList>
    </citation>
    <scope>NUCLEOTIDE SEQUENCE [LARGE SCALE GENOMIC DNA]</scope>
    <source>
        <strain evidence="17 18">Pla2</strain>
    </source>
</reference>
<evidence type="ECO:0000256" key="4">
    <source>
        <dbReference type="ARBA" id="ARBA00012142"/>
    </source>
</evidence>
<evidence type="ECO:0000256" key="5">
    <source>
        <dbReference type="ARBA" id="ARBA00022679"/>
    </source>
</evidence>
<evidence type="ECO:0000256" key="7">
    <source>
        <dbReference type="ARBA" id="ARBA00022741"/>
    </source>
</evidence>
<evidence type="ECO:0000256" key="10">
    <source>
        <dbReference type="ARBA" id="ARBA00022842"/>
    </source>
</evidence>
<dbReference type="PRINTS" id="PR01050">
    <property type="entry name" value="PYRUVTKNASE"/>
</dbReference>
<proteinExistence type="inferred from homology"/>
<dbReference type="InterPro" id="IPR001697">
    <property type="entry name" value="Pyr_Knase"/>
</dbReference>
<dbReference type="InterPro" id="IPR015813">
    <property type="entry name" value="Pyrv/PenolPyrv_kinase-like_dom"/>
</dbReference>
<name>A0ABT6F563_9BACT</name>
<dbReference type="Proteomes" id="UP001216907">
    <property type="component" value="Unassembled WGS sequence"/>
</dbReference>
<dbReference type="InterPro" id="IPR015806">
    <property type="entry name" value="Pyrv_Knase_insert_dom_sf"/>
</dbReference>
<keyword evidence="18" id="KW-1185">Reference proteome</keyword>
<dbReference type="Gene3D" id="3.20.20.60">
    <property type="entry name" value="Phosphoenolpyruvate-binding domains"/>
    <property type="match status" value="1"/>
</dbReference>
<dbReference type="SUPFAM" id="SSF51621">
    <property type="entry name" value="Phosphoenolpyruvate/pyruvate domain"/>
    <property type="match status" value="1"/>
</dbReference>
<dbReference type="InterPro" id="IPR015793">
    <property type="entry name" value="Pyrv_Knase_brl"/>
</dbReference>
<dbReference type="SUPFAM" id="SSF52935">
    <property type="entry name" value="PK C-terminal domain-like"/>
    <property type="match status" value="1"/>
</dbReference>
<dbReference type="EMBL" id="JARRAG010000001">
    <property type="protein sequence ID" value="MDG3002545.1"/>
    <property type="molecule type" value="Genomic_DNA"/>
</dbReference>
<gene>
    <name evidence="17" type="primary">pyk</name>
    <name evidence="17" type="ORF">PZE19_01985</name>
</gene>
<dbReference type="InterPro" id="IPR036918">
    <property type="entry name" value="Pyrv_Knase_C_sf"/>
</dbReference>
<dbReference type="Pfam" id="PF00224">
    <property type="entry name" value="PK"/>
    <property type="match status" value="1"/>
</dbReference>
<dbReference type="InterPro" id="IPR018209">
    <property type="entry name" value="Pyrv_Knase_AS"/>
</dbReference>
<dbReference type="Gene3D" id="2.40.33.10">
    <property type="entry name" value="PK beta-barrel domain-like"/>
    <property type="match status" value="1"/>
</dbReference>
<dbReference type="InterPro" id="IPR015795">
    <property type="entry name" value="Pyrv_Knase_C"/>
</dbReference>
<comment type="catalytic activity">
    <reaction evidence="14">
        <text>pyruvate + ATP = phosphoenolpyruvate + ADP + H(+)</text>
        <dbReference type="Rhea" id="RHEA:18157"/>
        <dbReference type="ChEBI" id="CHEBI:15361"/>
        <dbReference type="ChEBI" id="CHEBI:15378"/>
        <dbReference type="ChEBI" id="CHEBI:30616"/>
        <dbReference type="ChEBI" id="CHEBI:58702"/>
        <dbReference type="ChEBI" id="CHEBI:456216"/>
        <dbReference type="EC" id="2.7.1.40"/>
    </reaction>
</comment>
<keyword evidence="5 14" id="KW-0808">Transferase</keyword>
<comment type="pathway">
    <text evidence="2 14">Carbohydrate degradation; glycolysis; pyruvate from D-glyceraldehyde 3-phosphate: step 5/5.</text>
</comment>
<accession>A0ABT6F563</accession>
<dbReference type="InterPro" id="IPR040442">
    <property type="entry name" value="Pyrv_kinase-like_dom_sf"/>
</dbReference>
<evidence type="ECO:0000259" key="15">
    <source>
        <dbReference type="Pfam" id="PF00224"/>
    </source>
</evidence>
<comment type="cofactor">
    <cofactor evidence="1">
        <name>K(+)</name>
        <dbReference type="ChEBI" id="CHEBI:29103"/>
    </cofactor>
</comment>
<evidence type="ECO:0000256" key="2">
    <source>
        <dbReference type="ARBA" id="ARBA00004997"/>
    </source>
</evidence>
<evidence type="ECO:0000256" key="14">
    <source>
        <dbReference type="RuleBase" id="RU000504"/>
    </source>
</evidence>